<dbReference type="GO" id="GO:0005840">
    <property type="term" value="C:ribosome"/>
    <property type="evidence" value="ECO:0007669"/>
    <property type="project" value="UniProtKB-KW"/>
</dbReference>
<dbReference type="InterPro" id="IPR019338">
    <property type="entry name" value="Ribosomal_bL35m"/>
</dbReference>
<dbReference type="OrthoDB" id="5847109at2759"/>
<keyword evidence="2" id="KW-0689">Ribosomal protein</keyword>
<dbReference type="Proteomes" id="UP000504606">
    <property type="component" value="Unplaced"/>
</dbReference>
<gene>
    <name evidence="2" type="primary">LOC113206024</name>
</gene>
<accession>A0A6J1S919</accession>
<dbReference type="GeneID" id="113206024"/>
<dbReference type="InterPro" id="IPR037229">
    <property type="entry name" value="Ribosomal_bL35_sf"/>
</dbReference>
<dbReference type="PANTHER" id="PTHR15909">
    <property type="entry name" value="39S RIBOSOMAL PROTEIN L35, MITOCHONDRIAL"/>
    <property type="match status" value="1"/>
</dbReference>
<protein>
    <submittedName>
        <fullName evidence="2">39S ribosomal protein L35, mitochondrial</fullName>
    </submittedName>
</protein>
<dbReference type="SUPFAM" id="SSF143034">
    <property type="entry name" value="L35p-like"/>
    <property type="match status" value="1"/>
</dbReference>
<evidence type="ECO:0000313" key="1">
    <source>
        <dbReference type="Proteomes" id="UP000504606"/>
    </source>
</evidence>
<sequence>MLRSVLNSCLKTGGLIPLCQNLGKHTLLTNQLTRCLSSVVSQNRLAPSINDHTVWKTPSNICAPQLTALPVLHQPSRSVTKWTFGSQKRQTVRAVTARFKRLDWGIWIRRIAGCHKKRWKYSNKNQMKNQRHVFVRFVRSRMLDRMVSSYWRTPKYYVDDPYAPYHKREEFMYTRKNPRPLPPGVSFSNEG</sequence>
<dbReference type="CTD" id="51318"/>
<evidence type="ECO:0000313" key="2">
    <source>
        <dbReference type="RefSeq" id="XP_026277684.1"/>
    </source>
</evidence>
<organism evidence="1 2">
    <name type="scientific">Frankliniella occidentalis</name>
    <name type="common">Western flower thrips</name>
    <name type="synonym">Euthrips occidentalis</name>
    <dbReference type="NCBI Taxonomy" id="133901"/>
    <lineage>
        <taxon>Eukaryota</taxon>
        <taxon>Metazoa</taxon>
        <taxon>Ecdysozoa</taxon>
        <taxon>Arthropoda</taxon>
        <taxon>Hexapoda</taxon>
        <taxon>Insecta</taxon>
        <taxon>Pterygota</taxon>
        <taxon>Neoptera</taxon>
        <taxon>Paraneoptera</taxon>
        <taxon>Thysanoptera</taxon>
        <taxon>Terebrantia</taxon>
        <taxon>Thripoidea</taxon>
        <taxon>Thripidae</taxon>
        <taxon>Frankliniella</taxon>
    </lineage>
</organism>
<dbReference type="AlphaFoldDB" id="A0A6J1S919"/>
<name>A0A6J1S919_FRAOC</name>
<proteinExistence type="predicted"/>
<dbReference type="GO" id="GO:1990904">
    <property type="term" value="C:ribonucleoprotein complex"/>
    <property type="evidence" value="ECO:0007669"/>
    <property type="project" value="UniProtKB-KW"/>
</dbReference>
<dbReference type="RefSeq" id="XP_026277684.1">
    <property type="nucleotide sequence ID" value="XM_026421899.2"/>
</dbReference>
<reference evidence="2" key="1">
    <citation type="submission" date="2025-08" db="UniProtKB">
        <authorList>
            <consortium name="RefSeq"/>
        </authorList>
    </citation>
    <scope>IDENTIFICATION</scope>
    <source>
        <tissue evidence="2">Whole organism</tissue>
    </source>
</reference>
<dbReference type="GO" id="GO:0005739">
    <property type="term" value="C:mitochondrion"/>
    <property type="evidence" value="ECO:0007669"/>
    <property type="project" value="UniProtKB-SubCell"/>
</dbReference>
<dbReference type="PANTHER" id="PTHR15909:SF0">
    <property type="entry name" value="LARGE RIBOSOMAL SUBUNIT PROTEIN BL35M"/>
    <property type="match status" value="1"/>
</dbReference>
<keyword evidence="2" id="KW-0687">Ribonucleoprotein</keyword>
<dbReference type="KEGG" id="foc:113206024"/>
<keyword evidence="1" id="KW-1185">Reference proteome</keyword>